<name>A0A0F7FGY1_9CREN</name>
<evidence type="ECO:0000256" key="1">
    <source>
        <dbReference type="ARBA" id="ARBA00004496"/>
    </source>
</evidence>
<keyword evidence="7" id="KW-1185">Reference proteome</keyword>
<reference evidence="6 7" key="1">
    <citation type="journal article" date="2015" name="Stand. Genomic Sci.">
        <title>Complete genome sequence of and proposal of Thermofilum uzonense sp. nov. a novel hyperthermophilic crenarchaeon and emended description of the genus Thermofilum.</title>
        <authorList>
            <person name="Toshchakov S.V."/>
            <person name="Korzhenkov A.A."/>
            <person name="Samarov N.I."/>
            <person name="Mazunin I.O."/>
            <person name="Mozhey O.I."/>
            <person name="Shmyr I.S."/>
            <person name="Derbikova K.S."/>
            <person name="Taranov E.A."/>
            <person name="Dominova I.N."/>
            <person name="Bonch-Osmolovskaya E.A."/>
            <person name="Patrushev M.V."/>
            <person name="Podosokorskaya O.A."/>
            <person name="Kublanov I.V."/>
        </authorList>
    </citation>
    <scope>NUCLEOTIDE SEQUENCE [LARGE SCALE GENOMIC DNA]</scope>
    <source>
        <strain evidence="6 7">1807-2</strain>
    </source>
</reference>
<dbReference type="GO" id="GO:0051607">
    <property type="term" value="P:defense response to virus"/>
    <property type="evidence" value="ECO:0007669"/>
    <property type="project" value="UniProtKB-KW"/>
</dbReference>
<evidence type="ECO:0000256" key="4">
    <source>
        <dbReference type="ARBA" id="ARBA00023118"/>
    </source>
</evidence>
<dbReference type="STRING" id="1550241.MA03_02940"/>
<dbReference type="InterPro" id="IPR023101">
    <property type="entry name" value="AF1862-like_dom_sf"/>
</dbReference>
<accession>A0A0F7FGY1</accession>
<dbReference type="GeneID" id="25401153"/>
<dbReference type="KEGG" id="thf:MA03_02940"/>
<keyword evidence="4" id="KW-0051">Antiviral defense</keyword>
<evidence type="ECO:0000313" key="7">
    <source>
        <dbReference type="Proteomes" id="UP000067434"/>
    </source>
</evidence>
<dbReference type="EMBL" id="CP009961">
    <property type="protein sequence ID" value="AKG38439.1"/>
    <property type="molecule type" value="Genomic_DNA"/>
</dbReference>
<sequence>MSISEKDIMELALNAVEAVTTKCSEDVKSSFRARARNMISDLFTSGASYVISVAAARSSAYALETALSVKDVGEITRICEDHDYSKKLGVEKSDDKGYAIYGSLLLYVLKKTGILSSNKLSEAIRELQGNTYAEKILARMAIWLKRFAEAYIHE</sequence>
<evidence type="ECO:0000256" key="3">
    <source>
        <dbReference type="ARBA" id="ARBA00022490"/>
    </source>
</evidence>
<keyword evidence="3" id="KW-0963">Cytoplasm</keyword>
<dbReference type="RefSeq" id="WP_052883845.1">
    <property type="nucleotide sequence ID" value="NZ_CP009961.1"/>
</dbReference>
<comment type="similarity">
    <text evidence="2">Belongs to the CRISPR system Cmr5 family.</text>
</comment>
<evidence type="ECO:0000313" key="6">
    <source>
        <dbReference type="EMBL" id="AKG38439.1"/>
    </source>
</evidence>
<evidence type="ECO:0000256" key="2">
    <source>
        <dbReference type="ARBA" id="ARBA00006161"/>
    </source>
</evidence>
<gene>
    <name evidence="6" type="ORF">MA03_02940</name>
</gene>
<dbReference type="AlphaFoldDB" id="A0A0F7FGY1"/>
<comment type="subcellular location">
    <subcellularLocation>
        <location evidence="1">Cytoplasm</location>
    </subcellularLocation>
</comment>
<dbReference type="SUPFAM" id="SSF158568">
    <property type="entry name" value="AF1862-like"/>
    <property type="match status" value="1"/>
</dbReference>
<dbReference type="HOGENOM" id="CLU_140810_0_0_2"/>
<protein>
    <recommendedName>
        <fullName evidence="5">CRISPR type III-B/RAMP module-associated protein Cmr5</fullName>
    </recommendedName>
</protein>
<dbReference type="NCBIfam" id="TIGR01881">
    <property type="entry name" value="cas_Cmr5"/>
    <property type="match status" value="1"/>
</dbReference>
<dbReference type="InterPro" id="IPR010160">
    <property type="entry name" value="CRISPR-assoc_prot_Cmr5"/>
</dbReference>
<dbReference type="PATRIC" id="fig|1550241.5.peg.624"/>
<organism evidence="6 7">
    <name type="scientific">Infirmifilum uzonense</name>
    <dbReference type="NCBI Taxonomy" id="1550241"/>
    <lineage>
        <taxon>Archaea</taxon>
        <taxon>Thermoproteota</taxon>
        <taxon>Thermoprotei</taxon>
        <taxon>Thermofilales</taxon>
        <taxon>Thermofilaceae</taxon>
        <taxon>Infirmifilum</taxon>
    </lineage>
</organism>
<dbReference type="Gene3D" id="1.10.520.30">
    <property type="entry name" value="AF1862-like domain"/>
    <property type="match status" value="1"/>
</dbReference>
<evidence type="ECO:0000256" key="5">
    <source>
        <dbReference type="ARBA" id="ARBA00030001"/>
    </source>
</evidence>
<proteinExistence type="inferred from homology"/>
<dbReference type="Proteomes" id="UP000067434">
    <property type="component" value="Chromosome"/>
</dbReference>
<dbReference type="GO" id="GO:0005737">
    <property type="term" value="C:cytoplasm"/>
    <property type="evidence" value="ECO:0007669"/>
    <property type="project" value="UniProtKB-SubCell"/>
</dbReference>